<feature type="region of interest" description="Disordered" evidence="1">
    <location>
        <begin position="109"/>
        <end position="129"/>
    </location>
</feature>
<sequence length="277" mass="30398">MEWDCNEAELGQDGWACGEAELGPGKGDNFWPNMPSLCSEMVSIPIRLRAINIRLPPRAAPPPSGVYRQVPCRQCMPENRPPPYSWPHLLLSPASRPIAPRCRFDRKTHATRTFDHPAKSRRDRRSSSPLTLAAAACAAVRSEHDANVFKIVDWSLKPRLTPPPTQTGYLKPTQTDKGAATSKKLTNPIPRKEIIGEKPSPASALATAAGHRLELATSMSPTSRRIATNPAMANQVRGEAPRQRRTEDPQGNSIAGARVGRKGRLRSTRGGKTQKEK</sequence>
<comment type="caution">
    <text evidence="2">The sequence shown here is derived from an EMBL/GenBank/DDBJ whole genome shotgun (WGS) entry which is preliminary data.</text>
</comment>
<name>A0A5A7P4U6_STRAF</name>
<evidence type="ECO:0000313" key="2">
    <source>
        <dbReference type="EMBL" id="GER27770.1"/>
    </source>
</evidence>
<dbReference type="EMBL" id="BKCP01002224">
    <property type="protein sequence ID" value="GER27770.1"/>
    <property type="molecule type" value="Genomic_DNA"/>
</dbReference>
<accession>A0A5A7P4U6</accession>
<feature type="compositionally biased region" description="Polar residues" evidence="1">
    <location>
        <begin position="166"/>
        <end position="176"/>
    </location>
</feature>
<evidence type="ECO:0000256" key="1">
    <source>
        <dbReference type="SAM" id="MobiDB-lite"/>
    </source>
</evidence>
<gene>
    <name evidence="2" type="ORF">STAS_03504</name>
</gene>
<feature type="region of interest" description="Disordered" evidence="1">
    <location>
        <begin position="163"/>
        <end position="188"/>
    </location>
</feature>
<feature type="region of interest" description="Disordered" evidence="1">
    <location>
        <begin position="218"/>
        <end position="277"/>
    </location>
</feature>
<proteinExistence type="predicted"/>
<feature type="compositionally biased region" description="Basic and acidic residues" evidence="1">
    <location>
        <begin position="239"/>
        <end position="248"/>
    </location>
</feature>
<protein>
    <submittedName>
        <fullName evidence="2">Zinc finger C-x8-C-x5-C-x3-H type family protein</fullName>
    </submittedName>
</protein>
<organism evidence="2 3">
    <name type="scientific">Striga asiatica</name>
    <name type="common">Asiatic witchweed</name>
    <name type="synonym">Buchnera asiatica</name>
    <dbReference type="NCBI Taxonomy" id="4170"/>
    <lineage>
        <taxon>Eukaryota</taxon>
        <taxon>Viridiplantae</taxon>
        <taxon>Streptophyta</taxon>
        <taxon>Embryophyta</taxon>
        <taxon>Tracheophyta</taxon>
        <taxon>Spermatophyta</taxon>
        <taxon>Magnoliopsida</taxon>
        <taxon>eudicotyledons</taxon>
        <taxon>Gunneridae</taxon>
        <taxon>Pentapetalae</taxon>
        <taxon>asterids</taxon>
        <taxon>lamiids</taxon>
        <taxon>Lamiales</taxon>
        <taxon>Orobanchaceae</taxon>
        <taxon>Buchnereae</taxon>
        <taxon>Striga</taxon>
    </lineage>
</organism>
<feature type="compositionally biased region" description="Basic residues" evidence="1">
    <location>
        <begin position="259"/>
        <end position="269"/>
    </location>
</feature>
<dbReference type="Proteomes" id="UP000325081">
    <property type="component" value="Unassembled WGS sequence"/>
</dbReference>
<keyword evidence="3" id="KW-1185">Reference proteome</keyword>
<feature type="compositionally biased region" description="Basic and acidic residues" evidence="1">
    <location>
        <begin position="109"/>
        <end position="120"/>
    </location>
</feature>
<reference evidence="3" key="1">
    <citation type="journal article" date="2019" name="Curr. Biol.">
        <title>Genome Sequence of Striga asiatica Provides Insight into the Evolution of Plant Parasitism.</title>
        <authorList>
            <person name="Yoshida S."/>
            <person name="Kim S."/>
            <person name="Wafula E.K."/>
            <person name="Tanskanen J."/>
            <person name="Kim Y.M."/>
            <person name="Honaas L."/>
            <person name="Yang Z."/>
            <person name="Spallek T."/>
            <person name="Conn C.E."/>
            <person name="Ichihashi Y."/>
            <person name="Cheong K."/>
            <person name="Cui S."/>
            <person name="Der J.P."/>
            <person name="Gundlach H."/>
            <person name="Jiao Y."/>
            <person name="Hori C."/>
            <person name="Ishida J.K."/>
            <person name="Kasahara H."/>
            <person name="Kiba T."/>
            <person name="Kim M.S."/>
            <person name="Koo N."/>
            <person name="Laohavisit A."/>
            <person name="Lee Y.H."/>
            <person name="Lumba S."/>
            <person name="McCourt P."/>
            <person name="Mortimer J.C."/>
            <person name="Mutuku J.M."/>
            <person name="Nomura T."/>
            <person name="Sasaki-Sekimoto Y."/>
            <person name="Seto Y."/>
            <person name="Wang Y."/>
            <person name="Wakatake T."/>
            <person name="Sakakibara H."/>
            <person name="Demura T."/>
            <person name="Yamaguchi S."/>
            <person name="Yoneyama K."/>
            <person name="Manabe R.I."/>
            <person name="Nelson D.C."/>
            <person name="Schulman A.H."/>
            <person name="Timko M.P."/>
            <person name="dePamphilis C.W."/>
            <person name="Choi D."/>
            <person name="Shirasu K."/>
        </authorList>
    </citation>
    <scope>NUCLEOTIDE SEQUENCE [LARGE SCALE GENOMIC DNA]</scope>
    <source>
        <strain evidence="3">cv. UVA1</strain>
    </source>
</reference>
<evidence type="ECO:0000313" key="3">
    <source>
        <dbReference type="Proteomes" id="UP000325081"/>
    </source>
</evidence>
<dbReference type="AlphaFoldDB" id="A0A5A7P4U6"/>